<evidence type="ECO:0000259" key="2">
    <source>
        <dbReference type="PROSITE" id="PS50943"/>
    </source>
</evidence>
<name>A0A7W9EY37_9RHOB</name>
<sequence length="208" mass="23075">MTDNQQNSDNALGQRMRNLRRRMSMTLQQFADKSGVSVGYLSQLERGNATPTLGTLSQIAAALNVTADYFIATPRPVDSLTNAGKRPRFSVDGSALEYEQIGADHPDLEMTSYILHVPPGYTSEEVKHVGEEIIYVLDGEICQRVEGRDYVMRSGDSLHYLGTHPHSWSNQTNEPACIMWVGRMQYDQSGHVPARESRATKVAATQTA</sequence>
<dbReference type="InterPro" id="IPR011051">
    <property type="entry name" value="RmlC_Cupin_sf"/>
</dbReference>
<dbReference type="SUPFAM" id="SSF51182">
    <property type="entry name" value="RmlC-like cupins"/>
    <property type="match status" value="1"/>
</dbReference>
<gene>
    <name evidence="3" type="ORF">FHS72_001915</name>
</gene>
<evidence type="ECO:0000256" key="1">
    <source>
        <dbReference type="ARBA" id="ARBA00023125"/>
    </source>
</evidence>
<dbReference type="InterPro" id="IPR013096">
    <property type="entry name" value="Cupin_2"/>
</dbReference>
<dbReference type="CDD" id="cd00093">
    <property type="entry name" value="HTH_XRE"/>
    <property type="match status" value="1"/>
</dbReference>
<dbReference type="CDD" id="cd02209">
    <property type="entry name" value="cupin_XRE_C"/>
    <property type="match status" value="1"/>
</dbReference>
<accession>A0A7W9EY37</accession>
<dbReference type="GO" id="GO:0005829">
    <property type="term" value="C:cytosol"/>
    <property type="evidence" value="ECO:0007669"/>
    <property type="project" value="TreeGrafter"/>
</dbReference>
<dbReference type="SUPFAM" id="SSF47413">
    <property type="entry name" value="lambda repressor-like DNA-binding domains"/>
    <property type="match status" value="1"/>
</dbReference>
<dbReference type="Pfam" id="PF01381">
    <property type="entry name" value="HTH_3"/>
    <property type="match status" value="1"/>
</dbReference>
<dbReference type="AlphaFoldDB" id="A0A7W9EY37"/>
<dbReference type="PANTHER" id="PTHR46797">
    <property type="entry name" value="HTH-TYPE TRANSCRIPTIONAL REGULATOR"/>
    <property type="match status" value="1"/>
</dbReference>
<keyword evidence="1" id="KW-0238">DNA-binding</keyword>
<comment type="caution">
    <text evidence="3">The sequence shown here is derived from an EMBL/GenBank/DDBJ whole genome shotgun (WGS) entry which is preliminary data.</text>
</comment>
<dbReference type="Gene3D" id="2.60.120.10">
    <property type="entry name" value="Jelly Rolls"/>
    <property type="match status" value="1"/>
</dbReference>
<feature type="domain" description="HTH cro/C1-type" evidence="2">
    <location>
        <begin position="16"/>
        <end position="70"/>
    </location>
</feature>
<organism evidence="3 4">
    <name type="scientific">Yoonia ponticola</name>
    <dbReference type="NCBI Taxonomy" id="1524255"/>
    <lineage>
        <taxon>Bacteria</taxon>
        <taxon>Pseudomonadati</taxon>
        <taxon>Pseudomonadota</taxon>
        <taxon>Alphaproteobacteria</taxon>
        <taxon>Rhodobacterales</taxon>
        <taxon>Paracoccaceae</taxon>
        <taxon>Yoonia</taxon>
    </lineage>
</organism>
<dbReference type="InterPro" id="IPR050807">
    <property type="entry name" value="TransReg_Diox_bact_type"/>
</dbReference>
<dbReference type="InterPro" id="IPR001387">
    <property type="entry name" value="Cro/C1-type_HTH"/>
</dbReference>
<dbReference type="InterPro" id="IPR014710">
    <property type="entry name" value="RmlC-like_jellyroll"/>
</dbReference>
<evidence type="ECO:0000313" key="3">
    <source>
        <dbReference type="EMBL" id="MBB5722289.1"/>
    </source>
</evidence>
<protein>
    <submittedName>
        <fullName evidence="3">Transcriptional regulator with XRE-family HTH domain</fullName>
    </submittedName>
</protein>
<evidence type="ECO:0000313" key="4">
    <source>
        <dbReference type="Proteomes" id="UP000535415"/>
    </source>
</evidence>
<keyword evidence="4" id="KW-1185">Reference proteome</keyword>
<dbReference type="Pfam" id="PF07883">
    <property type="entry name" value="Cupin_2"/>
    <property type="match status" value="1"/>
</dbReference>
<dbReference type="PROSITE" id="PS50943">
    <property type="entry name" value="HTH_CROC1"/>
    <property type="match status" value="1"/>
</dbReference>
<dbReference type="EMBL" id="JACIJM010000005">
    <property type="protein sequence ID" value="MBB5722289.1"/>
    <property type="molecule type" value="Genomic_DNA"/>
</dbReference>
<proteinExistence type="predicted"/>
<dbReference type="InterPro" id="IPR010982">
    <property type="entry name" value="Lambda_DNA-bd_dom_sf"/>
</dbReference>
<dbReference type="Proteomes" id="UP000535415">
    <property type="component" value="Unassembled WGS sequence"/>
</dbReference>
<dbReference type="PANTHER" id="PTHR46797:SF1">
    <property type="entry name" value="METHYLPHOSPHONATE SYNTHASE"/>
    <property type="match status" value="1"/>
</dbReference>
<dbReference type="GO" id="GO:0003677">
    <property type="term" value="F:DNA binding"/>
    <property type="evidence" value="ECO:0007669"/>
    <property type="project" value="UniProtKB-KW"/>
</dbReference>
<dbReference type="GO" id="GO:0003700">
    <property type="term" value="F:DNA-binding transcription factor activity"/>
    <property type="evidence" value="ECO:0007669"/>
    <property type="project" value="TreeGrafter"/>
</dbReference>
<dbReference type="Gene3D" id="1.10.260.40">
    <property type="entry name" value="lambda repressor-like DNA-binding domains"/>
    <property type="match status" value="1"/>
</dbReference>
<dbReference type="SMART" id="SM00530">
    <property type="entry name" value="HTH_XRE"/>
    <property type="match status" value="1"/>
</dbReference>
<dbReference type="RefSeq" id="WP_246414623.1">
    <property type="nucleotide sequence ID" value="NZ_JACIJM010000005.1"/>
</dbReference>
<reference evidence="3 4" key="1">
    <citation type="submission" date="2020-08" db="EMBL/GenBank/DDBJ databases">
        <title>Genomic Encyclopedia of Type Strains, Phase IV (KMG-IV): sequencing the most valuable type-strain genomes for metagenomic binning, comparative biology and taxonomic classification.</title>
        <authorList>
            <person name="Goeker M."/>
        </authorList>
    </citation>
    <scope>NUCLEOTIDE SEQUENCE [LARGE SCALE GENOMIC DNA]</scope>
    <source>
        <strain evidence="3 4">DSM 101064</strain>
    </source>
</reference>